<evidence type="ECO:0000256" key="6">
    <source>
        <dbReference type="ARBA" id="ARBA00037589"/>
    </source>
</evidence>
<dbReference type="EC" id="4.2.1.75" evidence="3 9"/>
<sequence>MSQTPGQPLAGKRIVVTRPQAQAGGLCDAIAAAGGEALCIPVMSIDAVPVSDEFSALIDTLDQFHLAFFVSPNAAEHGVAAVRARRTWPASLAVATVGKGSERALHALGFAQVIAPETGFDSEAVLALPAFSAQAVMDKRIIIFRGNGGRDLLGDTLTRRGAAVSYAACYARRVPPEGATSLLAEADRMDALILTSSEGVSNLMTMLGAQMSRLARIPVFAPHPRICARATAAGFARVVETAPGDAGVVDGLARYFLGGCRNA</sequence>
<protein>
    <recommendedName>
        <fullName evidence="7 9">Uroporphyrinogen-III synthase</fullName>
        <ecNumber evidence="3 9">4.2.1.75</ecNumber>
    </recommendedName>
</protein>
<organism evidence="11 12">
    <name type="scientific">Denitromonas halophila</name>
    <dbReference type="NCBI Taxonomy" id="1629404"/>
    <lineage>
        <taxon>Bacteria</taxon>
        <taxon>Pseudomonadati</taxon>
        <taxon>Pseudomonadota</taxon>
        <taxon>Betaproteobacteria</taxon>
        <taxon>Rhodocyclales</taxon>
        <taxon>Zoogloeaceae</taxon>
        <taxon>Denitromonas</taxon>
    </lineage>
</organism>
<dbReference type="Proteomes" id="UP000318349">
    <property type="component" value="Unassembled WGS sequence"/>
</dbReference>
<comment type="similarity">
    <text evidence="2 9">Belongs to the uroporphyrinogen-III synthase family.</text>
</comment>
<dbReference type="GO" id="GO:0006780">
    <property type="term" value="P:uroporphyrinogen III biosynthetic process"/>
    <property type="evidence" value="ECO:0007669"/>
    <property type="project" value="UniProtKB-UniRule"/>
</dbReference>
<dbReference type="InterPro" id="IPR039793">
    <property type="entry name" value="UROS/Hem4"/>
</dbReference>
<dbReference type="AlphaFoldDB" id="A0A558CCN3"/>
<dbReference type="Gene3D" id="3.40.50.10090">
    <property type="match status" value="2"/>
</dbReference>
<dbReference type="CDD" id="cd06578">
    <property type="entry name" value="HemD"/>
    <property type="match status" value="1"/>
</dbReference>
<accession>A0A558CCN3</accession>
<proteinExistence type="inferred from homology"/>
<comment type="function">
    <text evidence="6 9">Catalyzes cyclization of the linear tetrapyrrole, hydroxymethylbilane, to the macrocyclic uroporphyrinogen III.</text>
</comment>
<comment type="caution">
    <text evidence="11">The sequence shown here is derived from an EMBL/GenBank/DDBJ whole genome shotgun (WGS) entry which is preliminary data.</text>
</comment>
<comment type="catalytic activity">
    <reaction evidence="8 9">
        <text>hydroxymethylbilane = uroporphyrinogen III + H2O</text>
        <dbReference type="Rhea" id="RHEA:18965"/>
        <dbReference type="ChEBI" id="CHEBI:15377"/>
        <dbReference type="ChEBI" id="CHEBI:57308"/>
        <dbReference type="ChEBI" id="CHEBI:57845"/>
        <dbReference type="EC" id="4.2.1.75"/>
    </reaction>
</comment>
<keyword evidence="5 9" id="KW-0627">Porphyrin biosynthesis</keyword>
<dbReference type="InterPro" id="IPR003754">
    <property type="entry name" value="4pyrrol_synth_uPrphyn_synth"/>
</dbReference>
<dbReference type="GO" id="GO:0004852">
    <property type="term" value="F:uroporphyrinogen-III synthase activity"/>
    <property type="evidence" value="ECO:0007669"/>
    <property type="project" value="UniProtKB-UniRule"/>
</dbReference>
<evidence type="ECO:0000256" key="1">
    <source>
        <dbReference type="ARBA" id="ARBA00004772"/>
    </source>
</evidence>
<evidence type="ECO:0000256" key="5">
    <source>
        <dbReference type="ARBA" id="ARBA00023244"/>
    </source>
</evidence>
<reference evidence="11 12" key="1">
    <citation type="submission" date="2019-07" db="EMBL/GenBank/DDBJ databases">
        <title>The pathways for chlorine oxyanion respiration interact through the shared metabolite chlorate.</title>
        <authorList>
            <person name="Barnum T.P."/>
            <person name="Cheng Y."/>
            <person name="Hill K.A."/>
            <person name="Lucas L.N."/>
            <person name="Carlson H.K."/>
            <person name="Coates J.D."/>
        </authorList>
    </citation>
    <scope>NUCLEOTIDE SEQUENCE [LARGE SCALE GENOMIC DNA]</scope>
    <source>
        <strain evidence="11 12">SFB-1</strain>
    </source>
</reference>
<evidence type="ECO:0000259" key="10">
    <source>
        <dbReference type="Pfam" id="PF02602"/>
    </source>
</evidence>
<comment type="pathway">
    <text evidence="1 9">Porphyrin-containing compound metabolism; protoporphyrin-IX biosynthesis; coproporphyrinogen-III from 5-aminolevulinate: step 3/4.</text>
</comment>
<gene>
    <name evidence="11" type="ORF">FHP89_04900</name>
</gene>
<dbReference type="PANTHER" id="PTHR38042">
    <property type="entry name" value="UROPORPHYRINOGEN-III SYNTHASE, CHLOROPLASTIC"/>
    <property type="match status" value="1"/>
</dbReference>
<dbReference type="SUPFAM" id="SSF69618">
    <property type="entry name" value="HemD-like"/>
    <property type="match status" value="1"/>
</dbReference>
<dbReference type="GO" id="GO:0006782">
    <property type="term" value="P:protoporphyrinogen IX biosynthetic process"/>
    <property type="evidence" value="ECO:0007669"/>
    <property type="project" value="UniProtKB-UniRule"/>
</dbReference>
<dbReference type="PANTHER" id="PTHR38042:SF1">
    <property type="entry name" value="UROPORPHYRINOGEN-III SYNTHASE, CHLOROPLASTIC"/>
    <property type="match status" value="1"/>
</dbReference>
<evidence type="ECO:0000256" key="3">
    <source>
        <dbReference type="ARBA" id="ARBA00013109"/>
    </source>
</evidence>
<evidence type="ECO:0000256" key="2">
    <source>
        <dbReference type="ARBA" id="ARBA00008133"/>
    </source>
</evidence>
<evidence type="ECO:0000313" key="12">
    <source>
        <dbReference type="Proteomes" id="UP000318349"/>
    </source>
</evidence>
<dbReference type="EMBL" id="VMNI01000005">
    <property type="protein sequence ID" value="TVO78532.1"/>
    <property type="molecule type" value="Genomic_DNA"/>
</dbReference>
<evidence type="ECO:0000256" key="8">
    <source>
        <dbReference type="ARBA" id="ARBA00048617"/>
    </source>
</evidence>
<feature type="domain" description="Tetrapyrrole biosynthesis uroporphyrinogen III synthase" evidence="10">
    <location>
        <begin position="29"/>
        <end position="243"/>
    </location>
</feature>
<dbReference type="InterPro" id="IPR036108">
    <property type="entry name" value="4pyrrol_syn_uPrphyn_synt_sf"/>
</dbReference>
<dbReference type="UniPathway" id="UPA00251">
    <property type="reaction ID" value="UER00320"/>
</dbReference>
<dbReference type="Pfam" id="PF02602">
    <property type="entry name" value="HEM4"/>
    <property type="match status" value="1"/>
</dbReference>
<evidence type="ECO:0000256" key="4">
    <source>
        <dbReference type="ARBA" id="ARBA00023239"/>
    </source>
</evidence>
<evidence type="ECO:0000256" key="9">
    <source>
        <dbReference type="RuleBase" id="RU366031"/>
    </source>
</evidence>
<keyword evidence="4 9" id="KW-0456">Lyase</keyword>
<name>A0A558CCN3_9RHOO</name>
<evidence type="ECO:0000313" key="11">
    <source>
        <dbReference type="EMBL" id="TVO78532.1"/>
    </source>
</evidence>
<evidence type="ECO:0000256" key="7">
    <source>
        <dbReference type="ARBA" id="ARBA00040167"/>
    </source>
</evidence>